<keyword evidence="2" id="KW-1133">Transmembrane helix</keyword>
<keyword evidence="1" id="KW-0732">Signal</keyword>
<evidence type="ECO:0000256" key="2">
    <source>
        <dbReference type="SAM" id="Phobius"/>
    </source>
</evidence>
<reference evidence="4" key="1">
    <citation type="submission" date="2020-07" db="EMBL/GenBank/DDBJ databases">
        <authorList>
            <person name="Lin J."/>
        </authorList>
    </citation>
    <scope>NUCLEOTIDE SEQUENCE</scope>
</reference>
<organism evidence="4">
    <name type="scientific">Ananas comosus var. bracteatus</name>
    <name type="common">red pineapple</name>
    <dbReference type="NCBI Taxonomy" id="296719"/>
    <lineage>
        <taxon>Eukaryota</taxon>
        <taxon>Viridiplantae</taxon>
        <taxon>Streptophyta</taxon>
        <taxon>Embryophyta</taxon>
        <taxon>Tracheophyta</taxon>
        <taxon>Spermatophyta</taxon>
        <taxon>Magnoliopsida</taxon>
        <taxon>Liliopsida</taxon>
        <taxon>Poales</taxon>
        <taxon>Bromeliaceae</taxon>
        <taxon>Bromelioideae</taxon>
        <taxon>Ananas</taxon>
    </lineage>
</organism>
<feature type="domain" description="Prolamin-like" evidence="3">
    <location>
        <begin position="104"/>
        <end position="166"/>
    </location>
</feature>
<dbReference type="GO" id="GO:2000008">
    <property type="term" value="P:regulation of protein localization to cell surface"/>
    <property type="evidence" value="ECO:0007669"/>
    <property type="project" value="TreeGrafter"/>
</dbReference>
<dbReference type="GO" id="GO:0080155">
    <property type="term" value="P:regulation of double fertilization forming a zygote and endosperm"/>
    <property type="evidence" value="ECO:0007669"/>
    <property type="project" value="TreeGrafter"/>
</dbReference>
<dbReference type="PANTHER" id="PTHR31181:SF51">
    <property type="entry name" value="EGG CELL-SECRETED PROTEIN 1.4"/>
    <property type="match status" value="1"/>
</dbReference>
<proteinExistence type="predicted"/>
<dbReference type="GO" id="GO:0009567">
    <property type="term" value="P:double fertilization forming a zygote and endosperm"/>
    <property type="evidence" value="ECO:0007669"/>
    <property type="project" value="TreeGrafter"/>
</dbReference>
<evidence type="ECO:0000256" key="1">
    <source>
        <dbReference type="ARBA" id="ARBA00022729"/>
    </source>
</evidence>
<evidence type="ECO:0000313" key="4">
    <source>
        <dbReference type="EMBL" id="CAD1845918.1"/>
    </source>
</evidence>
<dbReference type="InterPro" id="IPR008502">
    <property type="entry name" value="Prolamin-like"/>
</dbReference>
<dbReference type="GO" id="GO:0031982">
    <property type="term" value="C:vesicle"/>
    <property type="evidence" value="ECO:0007669"/>
    <property type="project" value="TreeGrafter"/>
</dbReference>
<dbReference type="EMBL" id="CAJEUB010000008">
    <property type="protein sequence ID" value="CAD1845918.1"/>
    <property type="molecule type" value="Genomic_DNA"/>
</dbReference>
<protein>
    <recommendedName>
        <fullName evidence="3">Prolamin-like domain-containing protein</fullName>
    </recommendedName>
</protein>
<keyword evidence="2" id="KW-0812">Transmembrane</keyword>
<dbReference type="AlphaFoldDB" id="A0A6V7QSL0"/>
<sequence>MQLRQRHIERFHQPKSIYISLCLASHEEPELQLAMKTSQILAWLLLILCCMAVFVTQSEARHRLRPSGSLGFLYNGYGMPWWAWRWIERPKIHPRKPSPLRHLECWIDLLKPVGCLHSVFEYYYGRRKRLSPECCQTVRGLKKECDQAVFARFADGFDQKIRSHCSLLGPAAAPQ</sequence>
<name>A0A6V7QSL0_ANACO</name>
<feature type="transmembrane region" description="Helical" evidence="2">
    <location>
        <begin position="40"/>
        <end position="57"/>
    </location>
</feature>
<dbReference type="PANTHER" id="PTHR31181">
    <property type="entry name" value="EGG CELL-SECRETED PROTEIN 1.4"/>
    <property type="match status" value="1"/>
</dbReference>
<dbReference type="Pfam" id="PF05617">
    <property type="entry name" value="Prolamin_like"/>
    <property type="match status" value="1"/>
</dbReference>
<evidence type="ECO:0000259" key="3">
    <source>
        <dbReference type="Pfam" id="PF05617"/>
    </source>
</evidence>
<dbReference type="GO" id="GO:0005576">
    <property type="term" value="C:extracellular region"/>
    <property type="evidence" value="ECO:0007669"/>
    <property type="project" value="TreeGrafter"/>
</dbReference>
<accession>A0A6V7QSL0</accession>
<keyword evidence="2" id="KW-0472">Membrane</keyword>
<gene>
    <name evidence="4" type="ORF">CB5_LOCUS29129</name>
</gene>